<dbReference type="PANTHER" id="PTHR23048">
    <property type="entry name" value="MYOSIN LIGHT CHAIN 1, 3"/>
    <property type="match status" value="1"/>
</dbReference>
<dbReference type="PROSITE" id="PS50222">
    <property type="entry name" value="EF_HAND_2"/>
    <property type="match status" value="4"/>
</dbReference>
<feature type="transmembrane region" description="Helical" evidence="4">
    <location>
        <begin position="113"/>
        <end position="140"/>
    </location>
</feature>
<accession>A0ABQ6M8Y2</accession>
<feature type="domain" description="EF-hand" evidence="5">
    <location>
        <begin position="687"/>
        <end position="722"/>
    </location>
</feature>
<feature type="domain" description="EF-hand" evidence="5">
    <location>
        <begin position="612"/>
        <end position="647"/>
    </location>
</feature>
<proteinExistence type="predicted"/>
<dbReference type="Pfam" id="PF13499">
    <property type="entry name" value="EF-hand_7"/>
    <property type="match status" value="2"/>
</dbReference>
<dbReference type="PROSITE" id="PS51257">
    <property type="entry name" value="PROKAR_LIPOPROTEIN"/>
    <property type="match status" value="1"/>
</dbReference>
<dbReference type="InterPro" id="IPR002048">
    <property type="entry name" value="EF_hand_dom"/>
</dbReference>
<dbReference type="PANTHER" id="PTHR23048:SF0">
    <property type="entry name" value="CALMODULIN LIKE 3"/>
    <property type="match status" value="1"/>
</dbReference>
<feature type="transmembrane region" description="Helical" evidence="4">
    <location>
        <begin position="425"/>
        <end position="446"/>
    </location>
</feature>
<dbReference type="SMART" id="SM00054">
    <property type="entry name" value="EFh"/>
    <property type="match status" value="4"/>
</dbReference>
<keyword evidence="2" id="KW-0677">Repeat</keyword>
<protein>
    <recommendedName>
        <fullName evidence="1">Calmodulin</fullName>
    </recommendedName>
</protein>
<feature type="transmembrane region" description="Helical" evidence="4">
    <location>
        <begin position="320"/>
        <end position="339"/>
    </location>
</feature>
<keyword evidence="7" id="KW-1185">Reference proteome</keyword>
<evidence type="ECO:0000256" key="2">
    <source>
        <dbReference type="ARBA" id="ARBA00022737"/>
    </source>
</evidence>
<dbReference type="InterPro" id="IPR050230">
    <property type="entry name" value="CALM/Myosin/TropC-like"/>
</dbReference>
<keyword evidence="4" id="KW-0472">Membrane</keyword>
<feature type="transmembrane region" description="Helical" evidence="4">
    <location>
        <begin position="292"/>
        <end position="314"/>
    </location>
</feature>
<feature type="transmembrane region" description="Helical" evidence="4">
    <location>
        <begin position="160"/>
        <end position="180"/>
    </location>
</feature>
<gene>
    <name evidence="6" type="ORF">TeGR_g14621</name>
</gene>
<evidence type="ECO:0000313" key="6">
    <source>
        <dbReference type="EMBL" id="GMI21915.1"/>
    </source>
</evidence>
<feature type="domain" description="EF-hand" evidence="5">
    <location>
        <begin position="576"/>
        <end position="611"/>
    </location>
</feature>
<sequence length="733" mass="82077">MLPLTRARRRPRVPLPTAPAVSATALLASVACSLMVGLMLGMNAGSDLSGVRRLEDGEGGGEGEEEAEDPILESTSVYVIIIFLIVVTICFEKTKERVEEHSSADMLPIIESLFGEMTILGFLSVITFICTKVGVLELLSGWIFGEGEETKEKLTEIFETVHYCLFAIMIFFVVQVITLVRLGTQSEKQWLALDRACQDPPTLRRILDGAAGSEELETEFAHCIPAVARHRRHAHVEDQKLFHALRVEFLKNREVNYPFAEEKTEDQVSHDFNYGRYLSMCMGETLAEVVEVSVPTWACMGILASAFYLVMLAAGHNSVFLAWFMVGVGYSVSVFNYFFQRMLVRVRNSHAPADFLKAMDGTINKHTETTPLAEDDALPGWCNVDPDKYNLQSRSKFRKWMLGSAPNRQQLMFWAQTYGVEFNLLLFRITLLFNGLYAALMAVTFVPSMYGQLWKGESGGEEHGHERVLSEEGAGALPYGSKTEFVIFCVAAFIPLYLQMSGKRRLVATLAHISCIGCLRRNHQISNVIREEKTSRAVRAFIVLHKIHLATTSSAEKTSGGRVRSMSHYKEVLPPHIQQDIEKTFDLFDDDGSGAISTVELADLMRSLGSPCDADQLKVMINLLDENGDGDISREEFMQWYSEQLQKNQLDPHEMAKSMFRMFDKDGGGSISIAEFKEALDAFNVGLSTDDVAALVKELDEDRNGIIDEEEFGHLLRRHAHPPPELSSLSQMY</sequence>
<organism evidence="6 7">
    <name type="scientific">Tetraparma gracilis</name>
    <dbReference type="NCBI Taxonomy" id="2962635"/>
    <lineage>
        <taxon>Eukaryota</taxon>
        <taxon>Sar</taxon>
        <taxon>Stramenopiles</taxon>
        <taxon>Ochrophyta</taxon>
        <taxon>Bolidophyceae</taxon>
        <taxon>Parmales</taxon>
        <taxon>Triparmaceae</taxon>
        <taxon>Tetraparma</taxon>
    </lineage>
</organism>
<name>A0ABQ6M8Y2_9STRA</name>
<dbReference type="InterPro" id="IPR011992">
    <property type="entry name" value="EF-hand-dom_pair"/>
</dbReference>
<dbReference type="Gene3D" id="1.10.238.10">
    <property type="entry name" value="EF-hand"/>
    <property type="match status" value="2"/>
</dbReference>
<keyword evidence="4" id="KW-1133">Transmembrane helix</keyword>
<keyword evidence="3" id="KW-0106">Calcium</keyword>
<dbReference type="SUPFAM" id="SSF47473">
    <property type="entry name" value="EF-hand"/>
    <property type="match status" value="1"/>
</dbReference>
<dbReference type="PROSITE" id="PS00018">
    <property type="entry name" value="EF_HAND_1"/>
    <property type="match status" value="4"/>
</dbReference>
<evidence type="ECO:0000259" key="5">
    <source>
        <dbReference type="PROSITE" id="PS50222"/>
    </source>
</evidence>
<reference evidence="6 7" key="1">
    <citation type="journal article" date="2023" name="Commun. Biol.">
        <title>Genome analysis of Parmales, the sister group of diatoms, reveals the evolutionary specialization of diatoms from phago-mixotrophs to photoautotrophs.</title>
        <authorList>
            <person name="Ban H."/>
            <person name="Sato S."/>
            <person name="Yoshikawa S."/>
            <person name="Yamada K."/>
            <person name="Nakamura Y."/>
            <person name="Ichinomiya M."/>
            <person name="Sato N."/>
            <person name="Blanc-Mathieu R."/>
            <person name="Endo H."/>
            <person name="Kuwata A."/>
            <person name="Ogata H."/>
        </authorList>
    </citation>
    <scope>NUCLEOTIDE SEQUENCE [LARGE SCALE GENOMIC DNA]</scope>
</reference>
<evidence type="ECO:0000256" key="3">
    <source>
        <dbReference type="ARBA" id="ARBA00022837"/>
    </source>
</evidence>
<comment type="caution">
    <text evidence="6">The sequence shown here is derived from an EMBL/GenBank/DDBJ whole genome shotgun (WGS) entry which is preliminary data.</text>
</comment>
<dbReference type="Proteomes" id="UP001165060">
    <property type="component" value="Unassembled WGS sequence"/>
</dbReference>
<feature type="transmembrane region" description="Helical" evidence="4">
    <location>
        <begin position="20"/>
        <end position="42"/>
    </location>
</feature>
<dbReference type="InterPro" id="IPR018247">
    <property type="entry name" value="EF_Hand_1_Ca_BS"/>
</dbReference>
<evidence type="ECO:0000313" key="7">
    <source>
        <dbReference type="Proteomes" id="UP001165060"/>
    </source>
</evidence>
<evidence type="ECO:0000256" key="4">
    <source>
        <dbReference type="SAM" id="Phobius"/>
    </source>
</evidence>
<keyword evidence="4" id="KW-0812">Transmembrane</keyword>
<dbReference type="EMBL" id="BRYB01000064">
    <property type="protein sequence ID" value="GMI21915.1"/>
    <property type="molecule type" value="Genomic_DNA"/>
</dbReference>
<feature type="transmembrane region" description="Helical" evidence="4">
    <location>
        <begin position="75"/>
        <end position="92"/>
    </location>
</feature>
<feature type="domain" description="EF-hand" evidence="5">
    <location>
        <begin position="651"/>
        <end position="686"/>
    </location>
</feature>
<evidence type="ECO:0000256" key="1">
    <source>
        <dbReference type="ARBA" id="ARBA00020786"/>
    </source>
</evidence>